<feature type="compositionally biased region" description="Polar residues" evidence="1">
    <location>
        <begin position="45"/>
        <end position="55"/>
    </location>
</feature>
<sequence>MSTLHHPHPGRGTTRIGTSGLRIRTHNFTDVSTSNIRAKGIASSDWRTTSASSPADSLPEKTLPSKRYKDTRSSESMASFEVEMRSVRYRPKEEQAPWEMVLSAPGGRFPGSSISTDQFVCEGIPVQFKNAKPMTVNANGEEIVLENSFTFDIVTLDSDQSSFDEVSPQPTLGVLKRIGSHFNRYRKLPQSHDSSDLPADIQSMLDGVQSLVDSGSLPSMECGRNSMEHNMTEMPNGPGSSAIRTSSGSVAVRNVPSSIPRPQGSALGEDHGRFQNMLNRLNKLSIATDVVERPTNNLKAADPAILFAKPKDTTNKSEATGSGKDKFYHVSRPRTDWSRKAEKQSSESDYVTVSSEPTLVGSSSGKSSVGTLGSTEGSRVHRTTVLPPISELRREEPLESPTKRLNPAAAEFKSTFDEKVFPISPKKMTRTPLTNLFPEATQKDAPADRVDPSVTRELGASQVVDSIANHIRQPPGLPAPYTTITSTHGLAGLRPPPGFGFPAETIPSLPSHHLVPPLPPLPVNTPLLGSLFDTYPTPTLLPPPLDLAQMHASMNGFGTFPGPLMAPRIPPGSVDMPPLVTPVQAGPAPFPPPLYGADRKINRPNFPVTQKPRDHDPIKQQQYEAYLEWRKANEPGYHMKCKMRQAQRVVRQFQQKVPDRPGALNSKSIIEQAKAAVGAAAQRAAAEKQLIQESVREELKSKVRERSEDCAKGENVPPPKTAIAEKNIGAIQKGAYLAKNEPVKGLKEGLVLKNILTTKQKSKTD</sequence>
<reference evidence="2" key="1">
    <citation type="submission" date="2023-06" db="EMBL/GenBank/DDBJ databases">
        <title>Genome-scale phylogeny and comparative genomics of the fungal order Sordariales.</title>
        <authorList>
            <consortium name="Lawrence Berkeley National Laboratory"/>
            <person name="Hensen N."/>
            <person name="Bonometti L."/>
            <person name="Westerberg I."/>
            <person name="Brannstrom I.O."/>
            <person name="Guillou S."/>
            <person name="Cros-Aarteil S."/>
            <person name="Calhoun S."/>
            <person name="Haridas S."/>
            <person name="Kuo A."/>
            <person name="Mondo S."/>
            <person name="Pangilinan J."/>
            <person name="Riley R."/>
            <person name="Labutti K."/>
            <person name="Andreopoulos B."/>
            <person name="Lipzen A."/>
            <person name="Chen C."/>
            <person name="Yanf M."/>
            <person name="Daum C."/>
            <person name="Ng V."/>
            <person name="Clum A."/>
            <person name="Steindorff A."/>
            <person name="Ohm R."/>
            <person name="Martin F."/>
            <person name="Silar P."/>
            <person name="Natvig D."/>
            <person name="Lalanne C."/>
            <person name="Gautier V."/>
            <person name="Ament-Velasquez S.L."/>
            <person name="Kruys A."/>
            <person name="Hutchinson M.I."/>
            <person name="Powell A.J."/>
            <person name="Barry K."/>
            <person name="Miller A.N."/>
            <person name="Grigoriev I.V."/>
            <person name="Debuchy R."/>
            <person name="Gladieux P."/>
            <person name="Thoren M.H."/>
            <person name="Johannesson H."/>
        </authorList>
    </citation>
    <scope>NUCLEOTIDE SEQUENCE</scope>
    <source>
        <strain evidence="2">SMH2532-1</strain>
    </source>
</reference>
<keyword evidence="3" id="KW-1185">Reference proteome</keyword>
<dbReference type="Proteomes" id="UP001174936">
    <property type="component" value="Unassembled WGS sequence"/>
</dbReference>
<feature type="region of interest" description="Disordered" evidence="1">
    <location>
        <begin position="1"/>
        <end position="21"/>
    </location>
</feature>
<feature type="compositionally biased region" description="Basic and acidic residues" evidence="1">
    <location>
        <begin position="334"/>
        <end position="346"/>
    </location>
</feature>
<feature type="compositionally biased region" description="Polar residues" evidence="1">
    <location>
        <begin position="347"/>
        <end position="357"/>
    </location>
</feature>
<protein>
    <submittedName>
        <fullName evidence="2">Uncharacterized protein</fullName>
    </submittedName>
</protein>
<feature type="region of interest" description="Disordered" evidence="1">
    <location>
        <begin position="41"/>
        <end position="74"/>
    </location>
</feature>
<feature type="compositionally biased region" description="Low complexity" evidence="1">
    <location>
        <begin position="358"/>
        <end position="375"/>
    </location>
</feature>
<evidence type="ECO:0000313" key="3">
    <source>
        <dbReference type="Proteomes" id="UP001174936"/>
    </source>
</evidence>
<feature type="region of interest" description="Disordered" evidence="1">
    <location>
        <begin position="334"/>
        <end position="379"/>
    </location>
</feature>
<evidence type="ECO:0000313" key="2">
    <source>
        <dbReference type="EMBL" id="KAK0638817.1"/>
    </source>
</evidence>
<proteinExistence type="predicted"/>
<organism evidence="2 3">
    <name type="scientific">Cercophora newfieldiana</name>
    <dbReference type="NCBI Taxonomy" id="92897"/>
    <lineage>
        <taxon>Eukaryota</taxon>
        <taxon>Fungi</taxon>
        <taxon>Dikarya</taxon>
        <taxon>Ascomycota</taxon>
        <taxon>Pezizomycotina</taxon>
        <taxon>Sordariomycetes</taxon>
        <taxon>Sordariomycetidae</taxon>
        <taxon>Sordariales</taxon>
        <taxon>Lasiosphaeriaceae</taxon>
        <taxon>Cercophora</taxon>
    </lineage>
</organism>
<accession>A0AA39XSZ3</accession>
<evidence type="ECO:0000256" key="1">
    <source>
        <dbReference type="SAM" id="MobiDB-lite"/>
    </source>
</evidence>
<comment type="caution">
    <text evidence="2">The sequence shown here is derived from an EMBL/GenBank/DDBJ whole genome shotgun (WGS) entry which is preliminary data.</text>
</comment>
<name>A0AA39XSZ3_9PEZI</name>
<dbReference type="EMBL" id="JAULSV010000007">
    <property type="protein sequence ID" value="KAK0638817.1"/>
    <property type="molecule type" value="Genomic_DNA"/>
</dbReference>
<dbReference type="AlphaFoldDB" id="A0AA39XSZ3"/>
<gene>
    <name evidence="2" type="ORF">B0T16DRAFT_449708</name>
</gene>